<evidence type="ECO:0000313" key="1">
    <source>
        <dbReference type="EMBL" id="VDK77544.1"/>
    </source>
</evidence>
<accession>A0A3P6UH85</accession>
<dbReference type="EMBL" id="UYRX01000209">
    <property type="protein sequence ID" value="VDK77544.1"/>
    <property type="molecule type" value="Genomic_DNA"/>
</dbReference>
<name>A0A3P6UH85_LITSI</name>
<evidence type="ECO:0000313" key="2">
    <source>
        <dbReference type="Proteomes" id="UP000277928"/>
    </source>
</evidence>
<keyword evidence="2" id="KW-1185">Reference proteome</keyword>
<dbReference type="OrthoDB" id="5862210at2759"/>
<dbReference type="AlphaFoldDB" id="A0A3P6UH85"/>
<proteinExistence type="predicted"/>
<organism evidence="1 2">
    <name type="scientific">Litomosoides sigmodontis</name>
    <name type="common">Filarial nematode worm</name>
    <dbReference type="NCBI Taxonomy" id="42156"/>
    <lineage>
        <taxon>Eukaryota</taxon>
        <taxon>Metazoa</taxon>
        <taxon>Ecdysozoa</taxon>
        <taxon>Nematoda</taxon>
        <taxon>Chromadorea</taxon>
        <taxon>Rhabditida</taxon>
        <taxon>Spirurina</taxon>
        <taxon>Spiruromorpha</taxon>
        <taxon>Filarioidea</taxon>
        <taxon>Onchocercidae</taxon>
        <taxon>Litomosoides</taxon>
    </lineage>
</organism>
<sequence length="234" mass="26479">MDKRSDKKKQKRTNVPLVQPVVPANLIGIQAPTMNWLMNHGYAAIISSAPQPPSYRPAILRPLAVRSPVVGFQPLRTLEPRPLGPLFPIANPNMDMFFGGIYHFPLYGYMPPFIDARHPRRRRQDRTRPKYTLNLSGVIDTSSLLSTVNNAQSAKKIVTITYLDPTGGSMIVTRRREDGELDVRTVYSREFIVARSASPLALLPPPNFREMVLDMMEIIAKFPKSYYNTISRKS</sequence>
<gene>
    <name evidence="1" type="ORF">NLS_LOCUS3704</name>
</gene>
<dbReference type="STRING" id="42156.A0A3P6UH85"/>
<protein>
    <submittedName>
        <fullName evidence="1">Uncharacterized protein</fullName>
    </submittedName>
</protein>
<reference evidence="1 2" key="1">
    <citation type="submission" date="2018-08" db="EMBL/GenBank/DDBJ databases">
        <authorList>
            <person name="Laetsch R D."/>
            <person name="Stevens L."/>
            <person name="Kumar S."/>
            <person name="Blaxter L. M."/>
        </authorList>
    </citation>
    <scope>NUCLEOTIDE SEQUENCE [LARGE SCALE GENOMIC DNA]</scope>
</reference>
<dbReference type="OMA" id="MVLNMME"/>
<dbReference type="Proteomes" id="UP000277928">
    <property type="component" value="Unassembled WGS sequence"/>
</dbReference>